<name>A0A2T7C6S2_9POAL</name>
<evidence type="ECO:0000313" key="3">
    <source>
        <dbReference type="Proteomes" id="UP000244336"/>
    </source>
</evidence>
<reference evidence="2 3" key="1">
    <citation type="submission" date="2018-04" db="EMBL/GenBank/DDBJ databases">
        <title>WGS assembly of Panicum hallii var. hallii HAL2.</title>
        <authorList>
            <person name="Lovell J."/>
            <person name="Jenkins J."/>
            <person name="Lowry D."/>
            <person name="Mamidi S."/>
            <person name="Sreedasyam A."/>
            <person name="Weng X."/>
            <person name="Barry K."/>
            <person name="Bonette J."/>
            <person name="Campitelli B."/>
            <person name="Daum C."/>
            <person name="Gordon S."/>
            <person name="Gould B."/>
            <person name="Lipzen A."/>
            <person name="MacQueen A."/>
            <person name="Palacio-Mejia J."/>
            <person name="Plott C."/>
            <person name="Shakirov E."/>
            <person name="Shu S."/>
            <person name="Yoshinaga Y."/>
            <person name="Zane M."/>
            <person name="Rokhsar D."/>
            <person name="Grimwood J."/>
            <person name="Schmutz J."/>
            <person name="Juenger T."/>
        </authorList>
    </citation>
    <scope>NUCLEOTIDE SEQUENCE [LARGE SCALE GENOMIC DNA]</scope>
    <source>
        <strain evidence="3">cv. HAL2</strain>
    </source>
</reference>
<dbReference type="Gramene" id="PUZ39035">
    <property type="protein sequence ID" value="PUZ39035"/>
    <property type="gene ID" value="GQ55_9G249300"/>
</dbReference>
<proteinExistence type="predicted"/>
<feature type="region of interest" description="Disordered" evidence="1">
    <location>
        <begin position="22"/>
        <end position="130"/>
    </location>
</feature>
<feature type="compositionally biased region" description="Low complexity" evidence="1">
    <location>
        <begin position="22"/>
        <end position="35"/>
    </location>
</feature>
<evidence type="ECO:0000313" key="2">
    <source>
        <dbReference type="EMBL" id="PUZ39035.1"/>
    </source>
</evidence>
<organism evidence="2 3">
    <name type="scientific">Panicum hallii var. hallii</name>
    <dbReference type="NCBI Taxonomy" id="1504633"/>
    <lineage>
        <taxon>Eukaryota</taxon>
        <taxon>Viridiplantae</taxon>
        <taxon>Streptophyta</taxon>
        <taxon>Embryophyta</taxon>
        <taxon>Tracheophyta</taxon>
        <taxon>Spermatophyta</taxon>
        <taxon>Magnoliopsida</taxon>
        <taxon>Liliopsida</taxon>
        <taxon>Poales</taxon>
        <taxon>Poaceae</taxon>
        <taxon>PACMAD clade</taxon>
        <taxon>Panicoideae</taxon>
        <taxon>Panicodae</taxon>
        <taxon>Paniceae</taxon>
        <taxon>Panicinae</taxon>
        <taxon>Panicum</taxon>
        <taxon>Panicum sect. Panicum</taxon>
    </lineage>
</organism>
<dbReference type="EMBL" id="CM009757">
    <property type="protein sequence ID" value="PUZ39035.1"/>
    <property type="molecule type" value="Genomic_DNA"/>
</dbReference>
<sequence>MDPRWRFWATVARRRSWAAAARRTQGGGPRQWRWGGPRRREMARRRSWPAVARQTRGGGPRRRRWGGQGPVGDGAVDSWAEGLGDGSTVARRIGAAPSGEDWRRDGRRPSKSLGRKLTCQVGPTNGGERI</sequence>
<keyword evidence="3" id="KW-1185">Reference proteome</keyword>
<accession>A0A2T7C6S2</accession>
<dbReference type="AlphaFoldDB" id="A0A2T7C6S2"/>
<protein>
    <submittedName>
        <fullName evidence="2">Uncharacterized protein</fullName>
    </submittedName>
</protein>
<gene>
    <name evidence="2" type="ORF">GQ55_9G249300</name>
</gene>
<evidence type="ECO:0000256" key="1">
    <source>
        <dbReference type="SAM" id="MobiDB-lite"/>
    </source>
</evidence>
<dbReference type="Proteomes" id="UP000244336">
    <property type="component" value="Chromosome 9"/>
</dbReference>